<proteinExistence type="inferred from homology"/>
<dbReference type="InterPro" id="IPR006046">
    <property type="entry name" value="Alpha_amylase"/>
</dbReference>
<evidence type="ECO:0000256" key="2">
    <source>
        <dbReference type="ARBA" id="ARBA00022801"/>
    </source>
</evidence>
<protein>
    <submittedName>
        <fullName evidence="6">Alpha-amylase family protein</fullName>
    </submittedName>
</protein>
<dbReference type="SUPFAM" id="SSF51445">
    <property type="entry name" value="(Trans)glycosidases"/>
    <property type="match status" value="1"/>
</dbReference>
<feature type="domain" description="Glycosyl hydrolase family 13 catalytic" evidence="5">
    <location>
        <begin position="7"/>
        <end position="361"/>
    </location>
</feature>
<keyword evidence="2" id="KW-0378">Hydrolase</keyword>
<reference evidence="6 7" key="1">
    <citation type="submission" date="2022-10" db="EMBL/GenBank/DDBJ databases">
        <title>Xanthomonas sp. H13-6.</title>
        <authorList>
            <person name="Liu X."/>
            <person name="Deng Z."/>
            <person name="Jiang Y."/>
            <person name="Yu T."/>
            <person name="Ai J."/>
        </authorList>
    </citation>
    <scope>NUCLEOTIDE SEQUENCE [LARGE SCALE GENOMIC DNA]</scope>
    <source>
        <strain evidence="6 7">H13-6</strain>
    </source>
</reference>
<dbReference type="Gene3D" id="3.20.20.80">
    <property type="entry name" value="Glycosidases"/>
    <property type="match status" value="1"/>
</dbReference>
<evidence type="ECO:0000313" key="7">
    <source>
        <dbReference type="Proteomes" id="UP001209922"/>
    </source>
</evidence>
<dbReference type="EMBL" id="JAPCHY010000002">
    <property type="protein sequence ID" value="MCW4471416.1"/>
    <property type="molecule type" value="Genomic_DNA"/>
</dbReference>
<dbReference type="CDD" id="cd11315">
    <property type="entry name" value="AmyAc_bac1_AmyA"/>
    <property type="match status" value="1"/>
</dbReference>
<keyword evidence="4" id="KW-0326">Glycosidase</keyword>
<dbReference type="PANTHER" id="PTHR43447">
    <property type="entry name" value="ALPHA-AMYLASE"/>
    <property type="match status" value="1"/>
</dbReference>
<dbReference type="RefSeq" id="WP_265126604.1">
    <property type="nucleotide sequence ID" value="NZ_JAPCHY010000002.1"/>
</dbReference>
<sequence>MPAARADVILHAFNWPYATVEAHAAQIAAAGYRKVLVAPAYRSQGSEWWARYQPQDLRVIDSPLGDTHAFAGMVEALADHGVETYADIVLNHMANEAAMRPGLDYPGPAVLSHYAADPARHAGLRLFGELSSNLFGAFDFGPAQCIDDYDDAYQVRHHRICGGDGDTGLPDLVGNDWVVAQQRAYLLALKHLGVAGFRVDAAKHMTFEHLDRVLDAGIRADMHVFGEVITNGGAGSGDYDRFLAPYLAATDHAAYDFPLFNALRNALSPSGSLDALVDPGAYGQALPGARAVTFAVTHDIPNNAGFRYAILDPVDETLAYAYLLGRDGGVPMVYSDNDESGDGRWIDAWRRDDLKRMIGFHNAMQGQDMQVLSHDACHLLFRRGDRGIVGINKCGGAIETTVAMHGSVLWWHADYTDALGSGSVVNIDSGSHTFRLPPRQARMWQR</sequence>
<comment type="caution">
    <text evidence="6">The sequence shown here is derived from an EMBL/GenBank/DDBJ whole genome shotgun (WGS) entry which is preliminary data.</text>
</comment>
<dbReference type="SMART" id="SM00642">
    <property type="entry name" value="Aamy"/>
    <property type="match status" value="1"/>
</dbReference>
<organism evidence="6 7">
    <name type="scientific">Xanthomonas chitinilytica</name>
    <dbReference type="NCBI Taxonomy" id="2989819"/>
    <lineage>
        <taxon>Bacteria</taxon>
        <taxon>Pseudomonadati</taxon>
        <taxon>Pseudomonadota</taxon>
        <taxon>Gammaproteobacteria</taxon>
        <taxon>Lysobacterales</taxon>
        <taxon>Lysobacteraceae</taxon>
        <taxon>Xanthomonas</taxon>
    </lineage>
</organism>
<dbReference type="InterPro" id="IPR006047">
    <property type="entry name" value="GH13_cat_dom"/>
</dbReference>
<gene>
    <name evidence="6" type="ORF">OK345_02710</name>
</gene>
<evidence type="ECO:0000313" key="6">
    <source>
        <dbReference type="EMBL" id="MCW4471416.1"/>
    </source>
</evidence>
<keyword evidence="7" id="KW-1185">Reference proteome</keyword>
<dbReference type="PRINTS" id="PR00110">
    <property type="entry name" value="ALPHAAMYLASE"/>
</dbReference>
<evidence type="ECO:0000256" key="3">
    <source>
        <dbReference type="ARBA" id="ARBA00023277"/>
    </source>
</evidence>
<evidence type="ECO:0000256" key="1">
    <source>
        <dbReference type="ARBA" id="ARBA00008061"/>
    </source>
</evidence>
<dbReference type="InterPro" id="IPR017853">
    <property type="entry name" value="GH"/>
</dbReference>
<comment type="similarity">
    <text evidence="1">Belongs to the glycosyl hydrolase 13 family.</text>
</comment>
<evidence type="ECO:0000256" key="4">
    <source>
        <dbReference type="ARBA" id="ARBA00023295"/>
    </source>
</evidence>
<name>A0ABT3JSE4_9XANT</name>
<keyword evidence="3" id="KW-0119">Carbohydrate metabolism</keyword>
<dbReference type="Proteomes" id="UP001209922">
    <property type="component" value="Unassembled WGS sequence"/>
</dbReference>
<accession>A0ABT3JSE4</accession>
<evidence type="ECO:0000259" key="5">
    <source>
        <dbReference type="SMART" id="SM00642"/>
    </source>
</evidence>